<evidence type="ECO:0000256" key="3">
    <source>
        <dbReference type="ARBA" id="ARBA00023274"/>
    </source>
</evidence>
<name>A0A1G2DY44_9BACT</name>
<dbReference type="HAMAP" id="MF_00402">
    <property type="entry name" value="Ribosomal_bL19"/>
    <property type="match status" value="1"/>
</dbReference>
<evidence type="ECO:0000313" key="8">
    <source>
        <dbReference type="Proteomes" id="UP000176662"/>
    </source>
</evidence>
<evidence type="ECO:0000256" key="6">
    <source>
        <dbReference type="RuleBase" id="RU000559"/>
    </source>
</evidence>
<sequence length="129" mass="14691">MSTKLDTFNKNQLKKDLPDIRSGDTIKVHQKIKETAKKGKSAKQETKERIQVFEGQVIARKHGKGVNSTITVRKVISGVGVEKIFPIHSPIIDKIELIKRGKAKRSKLYYLREAKGRKAKLKREEVVTQ</sequence>
<evidence type="ECO:0000256" key="4">
    <source>
        <dbReference type="ARBA" id="ARBA00035171"/>
    </source>
</evidence>
<organism evidence="7 8">
    <name type="scientific">Candidatus Nealsonbacteria bacterium RBG_13_38_11</name>
    <dbReference type="NCBI Taxonomy" id="1801662"/>
    <lineage>
        <taxon>Bacteria</taxon>
        <taxon>Candidatus Nealsoniibacteriota</taxon>
    </lineage>
</organism>
<dbReference type="InterPro" id="IPR008991">
    <property type="entry name" value="Translation_prot_SH3-like_sf"/>
</dbReference>
<dbReference type="Proteomes" id="UP000176662">
    <property type="component" value="Unassembled WGS sequence"/>
</dbReference>
<dbReference type="EMBL" id="MHLX01000034">
    <property type="protein sequence ID" value="OGZ18475.1"/>
    <property type="molecule type" value="Genomic_DNA"/>
</dbReference>
<dbReference type="Gene3D" id="2.30.30.790">
    <property type="match status" value="1"/>
</dbReference>
<accession>A0A1G2DY44</accession>
<dbReference type="GO" id="GO:0006412">
    <property type="term" value="P:translation"/>
    <property type="evidence" value="ECO:0007669"/>
    <property type="project" value="UniProtKB-UniRule"/>
</dbReference>
<dbReference type="PRINTS" id="PR00061">
    <property type="entry name" value="RIBOSOMALL19"/>
</dbReference>
<gene>
    <name evidence="5" type="primary">rplS</name>
    <name evidence="7" type="ORF">A2Z68_02140</name>
</gene>
<keyword evidence="3 5" id="KW-0687">Ribonucleoprotein</keyword>
<evidence type="ECO:0000256" key="2">
    <source>
        <dbReference type="ARBA" id="ARBA00022980"/>
    </source>
</evidence>
<protein>
    <recommendedName>
        <fullName evidence="4 5">Large ribosomal subunit protein bL19</fullName>
    </recommendedName>
</protein>
<evidence type="ECO:0000256" key="5">
    <source>
        <dbReference type="HAMAP-Rule" id="MF_00402"/>
    </source>
</evidence>
<dbReference type="PROSITE" id="PS01015">
    <property type="entry name" value="RIBOSOMAL_L19"/>
    <property type="match status" value="1"/>
</dbReference>
<dbReference type="Pfam" id="PF01245">
    <property type="entry name" value="Ribosomal_L19"/>
    <property type="match status" value="1"/>
</dbReference>
<dbReference type="GO" id="GO:0003735">
    <property type="term" value="F:structural constituent of ribosome"/>
    <property type="evidence" value="ECO:0007669"/>
    <property type="project" value="InterPro"/>
</dbReference>
<dbReference type="AlphaFoldDB" id="A0A1G2DY44"/>
<keyword evidence="2 5" id="KW-0689">Ribosomal protein</keyword>
<dbReference type="PANTHER" id="PTHR15680:SF9">
    <property type="entry name" value="LARGE RIBOSOMAL SUBUNIT PROTEIN BL19M"/>
    <property type="match status" value="1"/>
</dbReference>
<comment type="caution">
    <text evidence="7">The sequence shown here is derived from an EMBL/GenBank/DDBJ whole genome shotgun (WGS) entry which is preliminary data.</text>
</comment>
<dbReference type="SUPFAM" id="SSF50104">
    <property type="entry name" value="Translation proteins SH3-like domain"/>
    <property type="match status" value="1"/>
</dbReference>
<evidence type="ECO:0000313" key="7">
    <source>
        <dbReference type="EMBL" id="OGZ18475.1"/>
    </source>
</evidence>
<dbReference type="InterPro" id="IPR001857">
    <property type="entry name" value="Ribosomal_bL19"/>
</dbReference>
<dbReference type="InterPro" id="IPR038657">
    <property type="entry name" value="Ribosomal_bL19_sf"/>
</dbReference>
<comment type="similarity">
    <text evidence="1 5 6">Belongs to the bacterial ribosomal protein bL19 family.</text>
</comment>
<dbReference type="PANTHER" id="PTHR15680">
    <property type="entry name" value="RIBOSOMAL PROTEIN L19"/>
    <property type="match status" value="1"/>
</dbReference>
<dbReference type="InterPro" id="IPR018257">
    <property type="entry name" value="Ribosomal_bL19_CS"/>
</dbReference>
<evidence type="ECO:0000256" key="1">
    <source>
        <dbReference type="ARBA" id="ARBA00005781"/>
    </source>
</evidence>
<dbReference type="NCBIfam" id="TIGR01024">
    <property type="entry name" value="rplS_bact"/>
    <property type="match status" value="1"/>
</dbReference>
<dbReference type="GO" id="GO:0022625">
    <property type="term" value="C:cytosolic large ribosomal subunit"/>
    <property type="evidence" value="ECO:0007669"/>
    <property type="project" value="TreeGrafter"/>
</dbReference>
<comment type="function">
    <text evidence="5 6">This protein is located at the 30S-50S ribosomal subunit interface and may play a role in the structure and function of the aminoacyl-tRNA binding site.</text>
</comment>
<reference evidence="7 8" key="1">
    <citation type="journal article" date="2016" name="Nat. Commun.">
        <title>Thousands of microbial genomes shed light on interconnected biogeochemical processes in an aquifer system.</title>
        <authorList>
            <person name="Anantharaman K."/>
            <person name="Brown C.T."/>
            <person name="Hug L.A."/>
            <person name="Sharon I."/>
            <person name="Castelle C.J."/>
            <person name="Probst A.J."/>
            <person name="Thomas B.C."/>
            <person name="Singh A."/>
            <person name="Wilkins M.J."/>
            <person name="Karaoz U."/>
            <person name="Brodie E.L."/>
            <person name="Williams K.H."/>
            <person name="Hubbard S.S."/>
            <person name="Banfield J.F."/>
        </authorList>
    </citation>
    <scope>NUCLEOTIDE SEQUENCE [LARGE SCALE GENOMIC DNA]</scope>
</reference>
<dbReference type="PIRSF" id="PIRSF002191">
    <property type="entry name" value="Ribosomal_L19"/>
    <property type="match status" value="1"/>
</dbReference>
<proteinExistence type="inferred from homology"/>